<evidence type="ECO:0000313" key="2">
    <source>
        <dbReference type="Proteomes" id="UP000006015"/>
    </source>
</evidence>
<name>A0ABN0AIL6_CORAM</name>
<protein>
    <submittedName>
        <fullName evidence="1">Uncharacterized protein</fullName>
    </submittedName>
</protein>
<proteinExistence type="predicted"/>
<comment type="caution">
    <text evidence="1">The sequence shown here is derived from an EMBL/GenBank/DDBJ whole genome shotgun (WGS) entry which is preliminary data.</text>
</comment>
<dbReference type="Proteomes" id="UP000006015">
    <property type="component" value="Unassembled WGS sequence"/>
</dbReference>
<reference evidence="1 2" key="1">
    <citation type="submission" date="2010-04" db="EMBL/GenBank/DDBJ databases">
        <authorList>
            <person name="Weinstock G."/>
            <person name="Sodergren E."/>
            <person name="Clifton S."/>
            <person name="Fulton L."/>
            <person name="Fulton B."/>
            <person name="Courtney L."/>
            <person name="Fronick C."/>
            <person name="Harrison M."/>
            <person name="Strong C."/>
            <person name="Farmer C."/>
            <person name="Delahaunty K."/>
            <person name="Markovic C."/>
            <person name="Hall O."/>
            <person name="Minx P."/>
            <person name="Tomlinson C."/>
            <person name="Mitreva M."/>
            <person name="Hou S."/>
            <person name="Wollam A."/>
            <person name="Pepin K.H."/>
            <person name="Johnson M."/>
            <person name="Bhonagiri V."/>
            <person name="Zhang X."/>
            <person name="Suruliraj S."/>
            <person name="Warren W."/>
            <person name="Chinwalla A."/>
            <person name="Mardis E.R."/>
            <person name="Wilson R.K."/>
        </authorList>
    </citation>
    <scope>NUCLEOTIDE SEQUENCE [LARGE SCALE GENOMIC DNA]</scope>
    <source>
        <strain evidence="1 2">DSM 20306</strain>
    </source>
</reference>
<sequence length="46" mass="5576">MGYGIESISYQPNEAGEFFRHTTIKSCTFSHVEEWIKSLWRRLKRR</sequence>
<keyword evidence="2" id="KW-1185">Reference proteome</keyword>
<gene>
    <name evidence="1" type="ORF">HMPREF0281_00265</name>
</gene>
<organism evidence="1 2">
    <name type="scientific">Corynebacterium ammoniagenes DSM 20306</name>
    <dbReference type="NCBI Taxonomy" id="649754"/>
    <lineage>
        <taxon>Bacteria</taxon>
        <taxon>Bacillati</taxon>
        <taxon>Actinomycetota</taxon>
        <taxon>Actinomycetes</taxon>
        <taxon>Mycobacteriales</taxon>
        <taxon>Corynebacteriaceae</taxon>
        <taxon>Corynebacterium</taxon>
    </lineage>
</organism>
<evidence type="ECO:0000313" key="1">
    <source>
        <dbReference type="EMBL" id="EFG82735.1"/>
    </source>
</evidence>
<dbReference type="EMBL" id="ADNS01000001">
    <property type="protein sequence ID" value="EFG82735.1"/>
    <property type="molecule type" value="Genomic_DNA"/>
</dbReference>
<accession>A0ABN0AIL6</accession>